<feature type="signal peptide" evidence="2">
    <location>
        <begin position="1"/>
        <end position="23"/>
    </location>
</feature>
<evidence type="ECO:0000256" key="2">
    <source>
        <dbReference type="SAM" id="SignalP"/>
    </source>
</evidence>
<dbReference type="Proteomes" id="UP000738359">
    <property type="component" value="Unassembled WGS sequence"/>
</dbReference>
<name>A0A9P6LYB6_MORAP</name>
<gene>
    <name evidence="3" type="ORF">BGZ70_000119</name>
</gene>
<reference evidence="3" key="1">
    <citation type="journal article" date="2020" name="Fungal Divers.">
        <title>Resolving the Mortierellaceae phylogeny through synthesis of multi-gene phylogenetics and phylogenomics.</title>
        <authorList>
            <person name="Vandepol N."/>
            <person name="Liber J."/>
            <person name="Desiro A."/>
            <person name="Na H."/>
            <person name="Kennedy M."/>
            <person name="Barry K."/>
            <person name="Grigoriev I.V."/>
            <person name="Miller A.N."/>
            <person name="O'Donnell K."/>
            <person name="Stajich J.E."/>
            <person name="Bonito G."/>
        </authorList>
    </citation>
    <scope>NUCLEOTIDE SEQUENCE</scope>
    <source>
        <strain evidence="3">CK1249</strain>
    </source>
</reference>
<organism evidence="3 4">
    <name type="scientific">Mortierella alpina</name>
    <name type="common">Oleaginous fungus</name>
    <name type="synonym">Mortierella renispora</name>
    <dbReference type="NCBI Taxonomy" id="64518"/>
    <lineage>
        <taxon>Eukaryota</taxon>
        <taxon>Fungi</taxon>
        <taxon>Fungi incertae sedis</taxon>
        <taxon>Mucoromycota</taxon>
        <taxon>Mortierellomycotina</taxon>
        <taxon>Mortierellomycetes</taxon>
        <taxon>Mortierellales</taxon>
        <taxon>Mortierellaceae</taxon>
        <taxon>Mortierella</taxon>
    </lineage>
</organism>
<keyword evidence="4" id="KW-1185">Reference proteome</keyword>
<feature type="region of interest" description="Disordered" evidence="1">
    <location>
        <begin position="154"/>
        <end position="200"/>
    </location>
</feature>
<proteinExistence type="predicted"/>
<dbReference type="EMBL" id="JAAAHY010001017">
    <property type="protein sequence ID" value="KAF9953788.1"/>
    <property type="molecule type" value="Genomic_DNA"/>
</dbReference>
<comment type="caution">
    <text evidence="3">The sequence shown here is derived from an EMBL/GenBank/DDBJ whole genome shotgun (WGS) entry which is preliminary data.</text>
</comment>
<evidence type="ECO:0000256" key="1">
    <source>
        <dbReference type="SAM" id="MobiDB-lite"/>
    </source>
</evidence>
<evidence type="ECO:0008006" key="5">
    <source>
        <dbReference type="Google" id="ProtNLM"/>
    </source>
</evidence>
<dbReference type="OrthoDB" id="2425630at2759"/>
<dbReference type="AlphaFoldDB" id="A0A9P6LYB6"/>
<protein>
    <recommendedName>
        <fullName evidence="5">GPI anchored protein</fullName>
    </recommendedName>
</protein>
<evidence type="ECO:0000313" key="4">
    <source>
        <dbReference type="Proteomes" id="UP000738359"/>
    </source>
</evidence>
<feature type="region of interest" description="Disordered" evidence="1">
    <location>
        <begin position="56"/>
        <end position="126"/>
    </location>
</feature>
<feature type="compositionally biased region" description="Low complexity" evidence="1">
    <location>
        <begin position="154"/>
        <end position="186"/>
    </location>
</feature>
<feature type="chain" id="PRO_5040395373" description="GPI anchored protein" evidence="2">
    <location>
        <begin position="24"/>
        <end position="225"/>
    </location>
</feature>
<evidence type="ECO:0000313" key="3">
    <source>
        <dbReference type="EMBL" id="KAF9953788.1"/>
    </source>
</evidence>
<accession>A0A9P6LYB6</accession>
<keyword evidence="2" id="KW-0732">Signal</keyword>
<feature type="compositionally biased region" description="Acidic residues" evidence="1">
    <location>
        <begin position="89"/>
        <end position="109"/>
    </location>
</feature>
<sequence>MHPRNIALTFAVGSLALSSAVHGAAINAHEHNAPHDLDMTEDKRDMTSIGAIHSEGQAMAASMERRHNVAPQENQEQHPNRKQAAKCDCDDDDDSDSDSDSDSDDDDDDDGKHGRQGNRHFENGAYGESGTFHGVYHVTLVPEAPVDTGNMASVSASAGAVPSPSASASVDGPATSSGATLSSTGTHPAMTVKPSGSAAAPKISLKTQTSSVIGLISVLLIAFYL</sequence>